<evidence type="ECO:0000313" key="1">
    <source>
        <dbReference type="EMBL" id="RCH84226.1"/>
    </source>
</evidence>
<accession>A0A367J2S7</accession>
<name>A0A367J2S7_RHIST</name>
<feature type="non-terminal residue" evidence="1">
    <location>
        <position position="1"/>
    </location>
</feature>
<evidence type="ECO:0000313" key="2">
    <source>
        <dbReference type="Proteomes" id="UP000253551"/>
    </source>
</evidence>
<proteinExistence type="predicted"/>
<reference evidence="1 2" key="1">
    <citation type="journal article" date="2018" name="G3 (Bethesda)">
        <title>Phylogenetic and Phylogenomic Definition of Rhizopus Species.</title>
        <authorList>
            <person name="Gryganskyi A.P."/>
            <person name="Golan J."/>
            <person name="Dolatabadi S."/>
            <person name="Mondo S."/>
            <person name="Robb S."/>
            <person name="Idnurm A."/>
            <person name="Muszewska A."/>
            <person name="Steczkiewicz K."/>
            <person name="Masonjones S."/>
            <person name="Liao H.L."/>
            <person name="Gajdeczka M.T."/>
            <person name="Anike F."/>
            <person name="Vuek A."/>
            <person name="Anishchenko I.M."/>
            <person name="Voigt K."/>
            <person name="de Hoog G.S."/>
            <person name="Smith M.E."/>
            <person name="Heitman J."/>
            <person name="Vilgalys R."/>
            <person name="Stajich J.E."/>
        </authorList>
    </citation>
    <scope>NUCLEOTIDE SEQUENCE [LARGE SCALE GENOMIC DNA]</scope>
    <source>
        <strain evidence="1 2">LSU 92-RS-03</strain>
    </source>
</reference>
<keyword evidence="2" id="KW-1185">Reference proteome</keyword>
<comment type="caution">
    <text evidence="1">The sequence shown here is derived from an EMBL/GenBank/DDBJ whole genome shotgun (WGS) entry which is preliminary data.</text>
</comment>
<dbReference type="Proteomes" id="UP000253551">
    <property type="component" value="Unassembled WGS sequence"/>
</dbReference>
<dbReference type="AlphaFoldDB" id="A0A367J2S7"/>
<sequence>AVGRNQLGDFILSNGKLLTDEYISNNEKEVNNLVNSLELYQAYDYDLKYKNWKNIPFVYIPEDFKFK</sequence>
<gene>
    <name evidence="1" type="ORF">CU098_009249</name>
</gene>
<dbReference type="EMBL" id="PJQM01004506">
    <property type="protein sequence ID" value="RCH84226.1"/>
    <property type="molecule type" value="Genomic_DNA"/>
</dbReference>
<feature type="non-terminal residue" evidence="1">
    <location>
        <position position="67"/>
    </location>
</feature>
<organism evidence="1 2">
    <name type="scientific">Rhizopus stolonifer</name>
    <name type="common">Rhizopus nigricans</name>
    <dbReference type="NCBI Taxonomy" id="4846"/>
    <lineage>
        <taxon>Eukaryota</taxon>
        <taxon>Fungi</taxon>
        <taxon>Fungi incertae sedis</taxon>
        <taxon>Mucoromycota</taxon>
        <taxon>Mucoromycotina</taxon>
        <taxon>Mucoromycetes</taxon>
        <taxon>Mucorales</taxon>
        <taxon>Mucorineae</taxon>
        <taxon>Rhizopodaceae</taxon>
        <taxon>Rhizopus</taxon>
    </lineage>
</organism>
<protein>
    <submittedName>
        <fullName evidence="1">Uncharacterized protein</fullName>
    </submittedName>
</protein>